<feature type="domain" description="RDD" evidence="8">
    <location>
        <begin position="82"/>
        <end position="225"/>
    </location>
</feature>
<evidence type="ECO:0000256" key="7">
    <source>
        <dbReference type="SAM" id="Phobius"/>
    </source>
</evidence>
<dbReference type="InterPro" id="IPR051791">
    <property type="entry name" value="Pra-immunoreactive"/>
</dbReference>
<evidence type="ECO:0000313" key="11">
    <source>
        <dbReference type="Proteomes" id="UP000199477"/>
    </source>
</evidence>
<evidence type="ECO:0000256" key="1">
    <source>
        <dbReference type="ARBA" id="ARBA00004651"/>
    </source>
</evidence>
<evidence type="ECO:0000256" key="2">
    <source>
        <dbReference type="ARBA" id="ARBA00022475"/>
    </source>
</evidence>
<evidence type="ECO:0000259" key="8">
    <source>
        <dbReference type="Pfam" id="PF06271"/>
    </source>
</evidence>
<dbReference type="PANTHER" id="PTHR36115">
    <property type="entry name" value="PROLINE-RICH ANTIGEN HOMOLOG-RELATED"/>
    <property type="match status" value="1"/>
</dbReference>
<dbReference type="Proteomes" id="UP000199477">
    <property type="component" value="Unassembled WGS sequence"/>
</dbReference>
<feature type="transmembrane region" description="Helical" evidence="7">
    <location>
        <begin position="131"/>
        <end position="156"/>
    </location>
</feature>
<evidence type="ECO:0000256" key="3">
    <source>
        <dbReference type="ARBA" id="ARBA00022692"/>
    </source>
</evidence>
<feature type="transmembrane region" description="Helical" evidence="7">
    <location>
        <begin position="194"/>
        <end position="213"/>
    </location>
</feature>
<evidence type="ECO:0000313" key="10">
    <source>
        <dbReference type="EMBL" id="SFF51535.1"/>
    </source>
</evidence>
<evidence type="ECO:0000256" key="6">
    <source>
        <dbReference type="SAM" id="MobiDB-lite"/>
    </source>
</evidence>
<evidence type="ECO:0000256" key="5">
    <source>
        <dbReference type="ARBA" id="ARBA00023136"/>
    </source>
</evidence>
<dbReference type="PANTHER" id="PTHR36115:SF9">
    <property type="entry name" value="LMO1584 PROTEIN"/>
    <property type="match status" value="1"/>
</dbReference>
<sequence>MEVWIGRDGERHGPYTEADVREWLRTGKLSPEDLGWYQGMAEWKPLSALFPEAPPALDRVYSPPKAPLQTAPDRERSLEDHAGFWKRVLAYLIDCVVLWIPNTIIARLMGASAAQALLLQNAQGADPQAAMAAYGAFYSAMMPALLIQLVITWLYFAVCESSAWQATLGKLALGIRVVDLDGNRISFLRATGRHFAKILSSLILLIGYVMVAFTQRKQGLHDMIASTLVLNGRGSEVDDAKSPPSNETNKGSFNA</sequence>
<dbReference type="EMBL" id="FONH01000023">
    <property type="protein sequence ID" value="SFF51535.1"/>
    <property type="molecule type" value="Genomic_DNA"/>
</dbReference>
<dbReference type="GO" id="GO:0005886">
    <property type="term" value="C:plasma membrane"/>
    <property type="evidence" value="ECO:0007669"/>
    <property type="project" value="UniProtKB-SubCell"/>
</dbReference>
<evidence type="ECO:0000256" key="4">
    <source>
        <dbReference type="ARBA" id="ARBA00022989"/>
    </source>
</evidence>
<protein>
    <submittedName>
        <fullName evidence="10">Uncharacterized membrane protein YckC, RDD family</fullName>
    </submittedName>
</protein>
<keyword evidence="5 7" id="KW-0472">Membrane</keyword>
<dbReference type="InterPro" id="IPR010432">
    <property type="entry name" value="RDD"/>
</dbReference>
<organism evidence="10 11">
    <name type="scientific">Dyella marensis</name>
    <dbReference type="NCBI Taxonomy" id="500610"/>
    <lineage>
        <taxon>Bacteria</taxon>
        <taxon>Pseudomonadati</taxon>
        <taxon>Pseudomonadota</taxon>
        <taxon>Gammaproteobacteria</taxon>
        <taxon>Lysobacterales</taxon>
        <taxon>Rhodanobacteraceae</taxon>
        <taxon>Dyella</taxon>
    </lineage>
</organism>
<name>A0A1I2J9S3_9GAMM</name>
<dbReference type="RefSeq" id="WP_026633331.1">
    <property type="nucleotide sequence ID" value="NZ_FONH01000023.1"/>
</dbReference>
<dbReference type="STRING" id="500610.SAMN02799615_03929"/>
<dbReference type="AlphaFoldDB" id="A0A1I2J9S3"/>
<accession>A0A1I2J9S3</accession>
<evidence type="ECO:0000259" key="9">
    <source>
        <dbReference type="Pfam" id="PF14237"/>
    </source>
</evidence>
<proteinExistence type="predicted"/>
<dbReference type="InterPro" id="IPR025640">
    <property type="entry name" value="GYF_2"/>
</dbReference>
<feature type="compositionally biased region" description="Polar residues" evidence="6">
    <location>
        <begin position="243"/>
        <end position="255"/>
    </location>
</feature>
<reference evidence="11" key="1">
    <citation type="submission" date="2016-10" db="EMBL/GenBank/DDBJ databases">
        <authorList>
            <person name="Varghese N."/>
            <person name="Submissions S."/>
        </authorList>
    </citation>
    <scope>NUCLEOTIDE SEQUENCE [LARGE SCALE GENOMIC DNA]</scope>
    <source>
        <strain evidence="11">UNC178MFTsu3.1</strain>
    </source>
</reference>
<keyword evidence="4 7" id="KW-1133">Transmembrane helix</keyword>
<feature type="transmembrane region" description="Helical" evidence="7">
    <location>
        <begin position="88"/>
        <end position="110"/>
    </location>
</feature>
<keyword evidence="2" id="KW-1003">Cell membrane</keyword>
<keyword evidence="3 7" id="KW-0812">Transmembrane</keyword>
<feature type="region of interest" description="Disordered" evidence="6">
    <location>
        <begin position="234"/>
        <end position="255"/>
    </location>
</feature>
<dbReference type="Pfam" id="PF06271">
    <property type="entry name" value="RDD"/>
    <property type="match status" value="1"/>
</dbReference>
<feature type="domain" description="GYF" evidence="9">
    <location>
        <begin position="5"/>
        <end position="48"/>
    </location>
</feature>
<gene>
    <name evidence="10" type="ORF">SAMN02799615_03929</name>
</gene>
<dbReference type="Pfam" id="PF14237">
    <property type="entry name" value="GYF_2"/>
    <property type="match status" value="1"/>
</dbReference>
<keyword evidence="11" id="KW-1185">Reference proteome</keyword>
<comment type="subcellular location">
    <subcellularLocation>
        <location evidence="1">Cell membrane</location>
        <topology evidence="1">Multi-pass membrane protein</topology>
    </subcellularLocation>
</comment>